<evidence type="ECO:0000313" key="1">
    <source>
        <dbReference type="EMBL" id="NEW06865.1"/>
    </source>
</evidence>
<accession>A0A6G3ZXN1</accession>
<dbReference type="RefSeq" id="WP_163946644.1">
    <property type="nucleotide sequence ID" value="NZ_JAAIKC010000003.1"/>
</dbReference>
<proteinExistence type="predicted"/>
<name>A0A6G3ZXN1_9BACL</name>
<organism evidence="1">
    <name type="scientific">Paenibacillus sp. SYP-B3998</name>
    <dbReference type="NCBI Taxonomy" id="2678564"/>
    <lineage>
        <taxon>Bacteria</taxon>
        <taxon>Bacillati</taxon>
        <taxon>Bacillota</taxon>
        <taxon>Bacilli</taxon>
        <taxon>Bacillales</taxon>
        <taxon>Paenibacillaceae</taxon>
        <taxon>Paenibacillus</taxon>
    </lineage>
</organism>
<protein>
    <submittedName>
        <fullName evidence="1">Uncharacterized protein</fullName>
    </submittedName>
</protein>
<dbReference type="EMBL" id="JAAIKC010000003">
    <property type="protein sequence ID" value="NEW06865.1"/>
    <property type="molecule type" value="Genomic_DNA"/>
</dbReference>
<dbReference type="AlphaFoldDB" id="A0A6G3ZXN1"/>
<gene>
    <name evidence="1" type="ORF">GK047_12700</name>
</gene>
<comment type="caution">
    <text evidence="1">The sequence shown here is derived from an EMBL/GenBank/DDBJ whole genome shotgun (WGS) entry which is preliminary data.</text>
</comment>
<reference evidence="1" key="1">
    <citation type="submission" date="2020-02" db="EMBL/GenBank/DDBJ databases">
        <authorList>
            <person name="Shen X.-R."/>
            <person name="Zhang Y.-X."/>
        </authorList>
    </citation>
    <scope>NUCLEOTIDE SEQUENCE</scope>
    <source>
        <strain evidence="1">SYP-B3998</strain>
    </source>
</reference>
<sequence length="139" mass="16529">MNEAKQDLGCLIQQFERNCEILDRQREWCKNQGFSHKVMTEKEIRAFPIGLENRIKMLSDIKSRPNTVGTANILRVVKEFPQTIAQIFNNLEGQYSMRDILTCCYSLSYFGEVFTNINEQIWSTRTEVWRNESYENYRK</sequence>